<comment type="cofactor">
    <cofactor evidence="1">
        <name>pyridoxal 5'-phosphate</name>
        <dbReference type="ChEBI" id="CHEBI:597326"/>
    </cofactor>
</comment>
<comment type="catalytic activity">
    <reaction evidence="8">
        <text>(sulfur carrier)-H + L-cysteine = (sulfur carrier)-SH + L-alanine</text>
        <dbReference type="Rhea" id="RHEA:43892"/>
        <dbReference type="Rhea" id="RHEA-COMP:14737"/>
        <dbReference type="Rhea" id="RHEA-COMP:14739"/>
        <dbReference type="ChEBI" id="CHEBI:29917"/>
        <dbReference type="ChEBI" id="CHEBI:35235"/>
        <dbReference type="ChEBI" id="CHEBI:57972"/>
        <dbReference type="ChEBI" id="CHEBI:64428"/>
        <dbReference type="EC" id="2.8.1.7"/>
    </reaction>
</comment>
<feature type="domain" description="Aminotransferase class V" evidence="9">
    <location>
        <begin position="3"/>
        <end position="366"/>
    </location>
</feature>
<evidence type="ECO:0000256" key="2">
    <source>
        <dbReference type="ARBA" id="ARBA00006490"/>
    </source>
</evidence>
<evidence type="ECO:0000256" key="4">
    <source>
        <dbReference type="ARBA" id="ARBA00022723"/>
    </source>
</evidence>
<dbReference type="Gene3D" id="3.90.1150.10">
    <property type="entry name" value="Aspartate Aminotransferase, domain 1"/>
    <property type="match status" value="1"/>
</dbReference>
<dbReference type="OrthoDB" id="9808002at2"/>
<dbReference type="Gene3D" id="3.40.640.10">
    <property type="entry name" value="Type I PLP-dependent aspartate aminotransferase-like (Major domain)"/>
    <property type="match status" value="1"/>
</dbReference>
<keyword evidence="4" id="KW-0479">Metal-binding</keyword>
<comment type="similarity">
    <text evidence="2">Belongs to the class-V pyridoxal-phosphate-dependent aminotransferase family. NifS/IscS subfamily.</text>
</comment>
<proteinExistence type="inferred from homology"/>
<dbReference type="InterPro" id="IPR016454">
    <property type="entry name" value="Cysteine_dSase"/>
</dbReference>
<evidence type="ECO:0000256" key="3">
    <source>
        <dbReference type="ARBA" id="ARBA00022679"/>
    </source>
</evidence>
<dbReference type="Gene3D" id="1.10.260.50">
    <property type="match status" value="1"/>
</dbReference>
<sequence>MSVYLDHAAGTVLRPAAALALAEALGTVGNPSSVHRHGQAARALLEEARERLATAAGCEPVEVLFTSGGTEAVNLAITGAWRARGGGAVLVPGGEHAATVETAEALGREGARLVEVPVDATARLVPAVLADALAAAPDAAVVTVLAANNEVGSVNDVPGLVAVAHAAGVPVHVDAIAAFGAVPTRFDDSGADLMSLSSVKVGGPAGVGALLAGRAAPLAPILHGGGQERGLRSGTPSAALALAFAVAAEEAVAGLAAESARVAALRDRALAGLLAELPGAVLRGADPGQDRLPGNLHVTVEGAEGESLLLLLDAAGISVSTGSACLAGVTRISPVLLAMGLPEEAALGALRITFGHSSSEADVDALLAALPALAPAVAR</sequence>
<dbReference type="RefSeq" id="WP_119482642.1">
    <property type="nucleotide sequence ID" value="NZ_QXTG01000002.1"/>
</dbReference>
<dbReference type="EMBL" id="QXTG01000002">
    <property type="protein sequence ID" value="RIX28332.1"/>
    <property type="molecule type" value="Genomic_DNA"/>
</dbReference>
<evidence type="ECO:0000256" key="5">
    <source>
        <dbReference type="ARBA" id="ARBA00022898"/>
    </source>
</evidence>
<evidence type="ECO:0000313" key="10">
    <source>
        <dbReference type="EMBL" id="RIX28332.1"/>
    </source>
</evidence>
<gene>
    <name evidence="10" type="ORF">D1781_12865</name>
</gene>
<dbReference type="InterPro" id="IPR015422">
    <property type="entry name" value="PyrdxlP-dep_Trfase_small"/>
</dbReference>
<keyword evidence="7" id="KW-0411">Iron-sulfur</keyword>
<evidence type="ECO:0000256" key="1">
    <source>
        <dbReference type="ARBA" id="ARBA00001933"/>
    </source>
</evidence>
<evidence type="ECO:0000256" key="6">
    <source>
        <dbReference type="ARBA" id="ARBA00023004"/>
    </source>
</evidence>
<dbReference type="AlphaFoldDB" id="A0A3A1TVS2"/>
<keyword evidence="3" id="KW-0808">Transferase</keyword>
<dbReference type="GO" id="GO:0051536">
    <property type="term" value="F:iron-sulfur cluster binding"/>
    <property type="evidence" value="ECO:0007669"/>
    <property type="project" value="UniProtKB-KW"/>
</dbReference>
<evidence type="ECO:0000259" key="9">
    <source>
        <dbReference type="Pfam" id="PF00266"/>
    </source>
</evidence>
<organism evidence="10 11">
    <name type="scientific">Amnibacterium setariae</name>
    <dbReference type="NCBI Taxonomy" id="2306585"/>
    <lineage>
        <taxon>Bacteria</taxon>
        <taxon>Bacillati</taxon>
        <taxon>Actinomycetota</taxon>
        <taxon>Actinomycetes</taxon>
        <taxon>Micrococcales</taxon>
        <taxon>Microbacteriaceae</taxon>
        <taxon>Amnibacterium</taxon>
    </lineage>
</organism>
<keyword evidence="11" id="KW-1185">Reference proteome</keyword>
<protein>
    <submittedName>
        <fullName evidence="10">Cysteine desulfurase</fullName>
    </submittedName>
</protein>
<dbReference type="PANTHER" id="PTHR11601">
    <property type="entry name" value="CYSTEINE DESULFURYLASE FAMILY MEMBER"/>
    <property type="match status" value="1"/>
</dbReference>
<keyword evidence="5" id="KW-0663">Pyridoxal phosphate</keyword>
<comment type="caution">
    <text evidence="10">The sequence shown here is derived from an EMBL/GenBank/DDBJ whole genome shotgun (WGS) entry which is preliminary data.</text>
</comment>
<dbReference type="SUPFAM" id="SSF53383">
    <property type="entry name" value="PLP-dependent transferases"/>
    <property type="match status" value="1"/>
</dbReference>
<dbReference type="Pfam" id="PF00266">
    <property type="entry name" value="Aminotran_5"/>
    <property type="match status" value="1"/>
</dbReference>
<dbReference type="Proteomes" id="UP000265742">
    <property type="component" value="Unassembled WGS sequence"/>
</dbReference>
<name>A0A3A1TVS2_9MICO</name>
<dbReference type="InterPro" id="IPR000192">
    <property type="entry name" value="Aminotrans_V_dom"/>
</dbReference>
<dbReference type="PIRSF" id="PIRSF005572">
    <property type="entry name" value="NifS"/>
    <property type="match status" value="1"/>
</dbReference>
<dbReference type="GO" id="GO:0031071">
    <property type="term" value="F:cysteine desulfurase activity"/>
    <property type="evidence" value="ECO:0007669"/>
    <property type="project" value="UniProtKB-EC"/>
</dbReference>
<dbReference type="GO" id="GO:0046872">
    <property type="term" value="F:metal ion binding"/>
    <property type="evidence" value="ECO:0007669"/>
    <property type="project" value="UniProtKB-KW"/>
</dbReference>
<keyword evidence="6" id="KW-0408">Iron</keyword>
<evidence type="ECO:0000256" key="7">
    <source>
        <dbReference type="ARBA" id="ARBA00023014"/>
    </source>
</evidence>
<evidence type="ECO:0000256" key="8">
    <source>
        <dbReference type="ARBA" id="ARBA00050776"/>
    </source>
</evidence>
<dbReference type="PANTHER" id="PTHR11601:SF34">
    <property type="entry name" value="CYSTEINE DESULFURASE"/>
    <property type="match status" value="1"/>
</dbReference>
<dbReference type="InterPro" id="IPR015424">
    <property type="entry name" value="PyrdxlP-dep_Trfase"/>
</dbReference>
<accession>A0A3A1TVS2</accession>
<evidence type="ECO:0000313" key="11">
    <source>
        <dbReference type="Proteomes" id="UP000265742"/>
    </source>
</evidence>
<dbReference type="InterPro" id="IPR015421">
    <property type="entry name" value="PyrdxlP-dep_Trfase_major"/>
</dbReference>
<reference evidence="11" key="1">
    <citation type="submission" date="2018-09" db="EMBL/GenBank/DDBJ databases">
        <authorList>
            <person name="Kim I."/>
        </authorList>
    </citation>
    <scope>NUCLEOTIDE SEQUENCE [LARGE SCALE GENOMIC DNA]</scope>
    <source>
        <strain evidence="11">DD4a</strain>
    </source>
</reference>